<evidence type="ECO:0000313" key="1">
    <source>
        <dbReference type="EMBL" id="QEF97905.1"/>
    </source>
</evidence>
<dbReference type="Proteomes" id="UP000321353">
    <property type="component" value="Chromosome"/>
</dbReference>
<dbReference type="EMBL" id="CP036264">
    <property type="protein sequence ID" value="QEF97905.1"/>
    <property type="molecule type" value="Genomic_DNA"/>
</dbReference>
<evidence type="ECO:0000313" key="2">
    <source>
        <dbReference type="Proteomes" id="UP000321353"/>
    </source>
</evidence>
<dbReference type="KEGG" id="smam:Mal15_19510"/>
<dbReference type="AlphaFoldDB" id="A0A5B9MEG6"/>
<proteinExistence type="predicted"/>
<name>A0A5B9MEG6_9BACT</name>
<reference evidence="1 2" key="1">
    <citation type="submission" date="2019-02" db="EMBL/GenBank/DDBJ databases">
        <title>Planctomycetal bacteria perform biofilm scaping via a novel small molecule.</title>
        <authorList>
            <person name="Jeske O."/>
            <person name="Boedeker C."/>
            <person name="Wiegand S."/>
            <person name="Breitling P."/>
            <person name="Kallscheuer N."/>
            <person name="Jogler M."/>
            <person name="Rohde M."/>
            <person name="Petersen J."/>
            <person name="Medema M.H."/>
            <person name="Surup F."/>
            <person name="Jogler C."/>
        </authorList>
    </citation>
    <scope>NUCLEOTIDE SEQUENCE [LARGE SCALE GENOMIC DNA]</scope>
    <source>
        <strain evidence="1 2">Mal15</strain>
    </source>
</reference>
<organism evidence="1 2">
    <name type="scientific">Stieleria maiorica</name>
    <dbReference type="NCBI Taxonomy" id="2795974"/>
    <lineage>
        <taxon>Bacteria</taxon>
        <taxon>Pseudomonadati</taxon>
        <taxon>Planctomycetota</taxon>
        <taxon>Planctomycetia</taxon>
        <taxon>Pirellulales</taxon>
        <taxon>Pirellulaceae</taxon>
        <taxon>Stieleria</taxon>
    </lineage>
</organism>
<accession>A0A5B9MEG6</accession>
<protein>
    <submittedName>
        <fullName evidence="1">Uncharacterized protein</fullName>
    </submittedName>
</protein>
<gene>
    <name evidence="1" type="ORF">Mal15_19510</name>
</gene>
<sequence length="57" mass="6030">MHSLNAESQKHLAAINDAVGVAEKFLAAMPGSRHSNCVCELVEHAPIFATIPRTACA</sequence>
<keyword evidence="2" id="KW-1185">Reference proteome</keyword>